<sequence length="127" mass="14195">MLTGRCECGTVKFEVSKVRNAVTACHCSQCRRLSGHIWATTVAQLGDLRFLSDKTLKWYRSSSKAKRGFCNTCGANLFWQLNDNDEISIAAGSLDDTSGLSLTKHIFVKDKGQYYDIEKGTPQFEAF</sequence>
<keyword evidence="7" id="KW-1185">Reference proteome</keyword>
<evidence type="ECO:0000259" key="5">
    <source>
        <dbReference type="PROSITE" id="PS51891"/>
    </source>
</evidence>
<dbReference type="PANTHER" id="PTHR33337:SF40">
    <property type="entry name" value="CENP-V_GFA DOMAIN-CONTAINING PROTEIN-RELATED"/>
    <property type="match status" value="1"/>
</dbReference>
<gene>
    <name evidence="6" type="ORF">GCM10011517_13750</name>
</gene>
<dbReference type="PANTHER" id="PTHR33337">
    <property type="entry name" value="GFA DOMAIN-CONTAINING PROTEIN"/>
    <property type="match status" value="1"/>
</dbReference>
<dbReference type="SUPFAM" id="SSF51316">
    <property type="entry name" value="Mss4-like"/>
    <property type="match status" value="1"/>
</dbReference>
<evidence type="ECO:0000256" key="3">
    <source>
        <dbReference type="ARBA" id="ARBA00022833"/>
    </source>
</evidence>
<reference evidence="6" key="2">
    <citation type="submission" date="2020-09" db="EMBL/GenBank/DDBJ databases">
        <authorList>
            <person name="Sun Q."/>
            <person name="Zhou Y."/>
        </authorList>
    </citation>
    <scope>NUCLEOTIDE SEQUENCE</scope>
    <source>
        <strain evidence="6">CGMCC 1.16012</strain>
    </source>
</reference>
<dbReference type="Gene3D" id="3.90.1590.10">
    <property type="entry name" value="glutathione-dependent formaldehyde- activating enzyme (gfa)"/>
    <property type="match status" value="1"/>
</dbReference>
<dbReference type="AlphaFoldDB" id="A0A917AFD3"/>
<evidence type="ECO:0000256" key="4">
    <source>
        <dbReference type="ARBA" id="ARBA00023239"/>
    </source>
</evidence>
<reference evidence="6" key="1">
    <citation type="journal article" date="2014" name="Int. J. Syst. Evol. Microbiol.">
        <title>Complete genome sequence of Corynebacterium casei LMG S-19264T (=DSM 44701T), isolated from a smear-ripened cheese.</title>
        <authorList>
            <consortium name="US DOE Joint Genome Institute (JGI-PGF)"/>
            <person name="Walter F."/>
            <person name="Albersmeier A."/>
            <person name="Kalinowski J."/>
            <person name="Ruckert C."/>
        </authorList>
    </citation>
    <scope>NUCLEOTIDE SEQUENCE</scope>
    <source>
        <strain evidence="6">CGMCC 1.16012</strain>
    </source>
</reference>
<comment type="caution">
    <text evidence="6">The sequence shown here is derived from an EMBL/GenBank/DDBJ whole genome shotgun (WGS) entry which is preliminary data.</text>
</comment>
<keyword evidence="3" id="KW-0862">Zinc</keyword>
<feature type="domain" description="CENP-V/GFA" evidence="5">
    <location>
        <begin position="2"/>
        <end position="116"/>
    </location>
</feature>
<dbReference type="InterPro" id="IPR011057">
    <property type="entry name" value="Mss4-like_sf"/>
</dbReference>
<proteinExistence type="inferred from homology"/>
<keyword evidence="4" id="KW-0456">Lyase</keyword>
<dbReference type="GO" id="GO:0016846">
    <property type="term" value="F:carbon-sulfur lyase activity"/>
    <property type="evidence" value="ECO:0007669"/>
    <property type="project" value="InterPro"/>
</dbReference>
<dbReference type="Pfam" id="PF04828">
    <property type="entry name" value="GFA"/>
    <property type="match status" value="1"/>
</dbReference>
<dbReference type="InterPro" id="IPR006913">
    <property type="entry name" value="CENP-V/GFA"/>
</dbReference>
<dbReference type="RefSeq" id="WP_095595816.1">
    <property type="nucleotide sequence ID" value="NZ_BMKN01000001.1"/>
</dbReference>
<dbReference type="GO" id="GO:0046872">
    <property type="term" value="F:metal ion binding"/>
    <property type="evidence" value="ECO:0007669"/>
    <property type="project" value="UniProtKB-KW"/>
</dbReference>
<evidence type="ECO:0000256" key="1">
    <source>
        <dbReference type="ARBA" id="ARBA00005495"/>
    </source>
</evidence>
<dbReference type="EMBL" id="BMKN01000001">
    <property type="protein sequence ID" value="GGE47223.1"/>
    <property type="molecule type" value="Genomic_DNA"/>
</dbReference>
<evidence type="ECO:0000313" key="7">
    <source>
        <dbReference type="Proteomes" id="UP000606730"/>
    </source>
</evidence>
<keyword evidence="2" id="KW-0479">Metal-binding</keyword>
<name>A0A917AFD3_9RHOB</name>
<dbReference type="PROSITE" id="PS51891">
    <property type="entry name" value="CENP_V_GFA"/>
    <property type="match status" value="1"/>
</dbReference>
<evidence type="ECO:0000256" key="2">
    <source>
        <dbReference type="ARBA" id="ARBA00022723"/>
    </source>
</evidence>
<evidence type="ECO:0000313" key="6">
    <source>
        <dbReference type="EMBL" id="GGE47223.1"/>
    </source>
</evidence>
<accession>A0A917AFD3</accession>
<comment type="similarity">
    <text evidence="1">Belongs to the Gfa family.</text>
</comment>
<dbReference type="Proteomes" id="UP000606730">
    <property type="component" value="Unassembled WGS sequence"/>
</dbReference>
<protein>
    <submittedName>
        <fullName evidence="6">Aldehyde-activating protein</fullName>
    </submittedName>
</protein>
<organism evidence="6 7">
    <name type="scientific">Actibacterium pelagium</name>
    <dbReference type="NCBI Taxonomy" id="2029103"/>
    <lineage>
        <taxon>Bacteria</taxon>
        <taxon>Pseudomonadati</taxon>
        <taxon>Pseudomonadota</taxon>
        <taxon>Alphaproteobacteria</taxon>
        <taxon>Rhodobacterales</taxon>
        <taxon>Roseobacteraceae</taxon>
        <taxon>Actibacterium</taxon>
    </lineage>
</organism>
<dbReference type="OrthoDB" id="9807246at2"/>